<dbReference type="OrthoDB" id="5986190at2759"/>
<dbReference type="InterPro" id="IPR042197">
    <property type="entry name" value="Apaf_helical"/>
</dbReference>
<dbReference type="PANTHER" id="PTHR35205">
    <property type="entry name" value="NB-ARC AND TPR DOMAIN PROTEIN"/>
    <property type="match status" value="1"/>
</dbReference>
<evidence type="ECO:0000313" key="2">
    <source>
        <dbReference type="Proteomes" id="UP000606974"/>
    </source>
</evidence>
<dbReference type="Gene3D" id="1.10.8.430">
    <property type="entry name" value="Helical domain of apoptotic protease-activating factors"/>
    <property type="match status" value="1"/>
</dbReference>
<keyword evidence="2" id="KW-1185">Reference proteome</keyword>
<accession>A0A8H7AUC1</accession>
<evidence type="ECO:0000313" key="1">
    <source>
        <dbReference type="EMBL" id="KAF7513171.1"/>
    </source>
</evidence>
<proteinExistence type="predicted"/>
<dbReference type="PANTHER" id="PTHR35205:SF1">
    <property type="entry name" value="ZU5 DOMAIN-CONTAINING PROTEIN"/>
    <property type="match status" value="1"/>
</dbReference>
<name>A0A8H7AUC1_9EURO</name>
<dbReference type="EMBL" id="JAACFV010000007">
    <property type="protein sequence ID" value="KAF7513171.1"/>
    <property type="molecule type" value="Genomic_DNA"/>
</dbReference>
<dbReference type="Proteomes" id="UP000606974">
    <property type="component" value="Unassembled WGS sequence"/>
</dbReference>
<organism evidence="1 2">
    <name type="scientific">Endocarpon pusillum</name>
    <dbReference type="NCBI Taxonomy" id="364733"/>
    <lineage>
        <taxon>Eukaryota</taxon>
        <taxon>Fungi</taxon>
        <taxon>Dikarya</taxon>
        <taxon>Ascomycota</taxon>
        <taxon>Pezizomycotina</taxon>
        <taxon>Eurotiomycetes</taxon>
        <taxon>Chaetothyriomycetidae</taxon>
        <taxon>Verrucariales</taxon>
        <taxon>Verrucariaceae</taxon>
        <taxon>Endocarpon</taxon>
    </lineage>
</organism>
<dbReference type="AlphaFoldDB" id="A0A8H7AUC1"/>
<comment type="caution">
    <text evidence="1">The sequence shown here is derived from an EMBL/GenBank/DDBJ whole genome shotgun (WGS) entry which is preliminary data.</text>
</comment>
<gene>
    <name evidence="1" type="ORF">GJ744_010567</name>
</gene>
<dbReference type="InterPro" id="IPR027417">
    <property type="entry name" value="P-loop_NTPase"/>
</dbReference>
<reference evidence="1" key="1">
    <citation type="submission" date="2020-02" db="EMBL/GenBank/DDBJ databases">
        <authorList>
            <person name="Palmer J.M."/>
        </authorList>
    </citation>
    <scope>NUCLEOTIDE SEQUENCE</scope>
    <source>
        <strain evidence="1">EPUS1.4</strain>
        <tissue evidence="1">Thallus</tissue>
    </source>
</reference>
<protein>
    <recommendedName>
        <fullName evidence="3">NB-ARC domain-containing protein</fullName>
    </recommendedName>
</protein>
<evidence type="ECO:0008006" key="3">
    <source>
        <dbReference type="Google" id="ProtNLM"/>
    </source>
</evidence>
<sequence length="224" mass="25704">MASRILKPDLLPQMSGVQEEGQLVNQLLQWMSRPANIRWLLIFDNYDNPQMPGQENSNTYDIRQYFPHAAQGSIIISTRSPRLTFGKTHRLEKLDVQQLDGLQQSLSILAHRSGWSDVAHDPDAEKLVKRLDGLPLALTTAGAYLSQTPDSFAEYIQTYENSWADLEETAEDLLDYPGRTLYNTWMVSFKLLQAQDKIVARLLQLLAYFDNQDILVRASEQRHR</sequence>
<dbReference type="SUPFAM" id="SSF52540">
    <property type="entry name" value="P-loop containing nucleoside triphosphate hydrolases"/>
    <property type="match status" value="1"/>
</dbReference>